<dbReference type="STRING" id="1193181.BN10_740006"/>
<reference evidence="6 7" key="1">
    <citation type="journal article" date="2013" name="ISME J.">
        <title>A metabolic model for members of the genus Tetrasphaera involved in enhanced biological phosphorus removal.</title>
        <authorList>
            <person name="Kristiansen R."/>
            <person name="Nguyen H.T.T."/>
            <person name="Saunders A.M."/>
            <person name="Nielsen J.L."/>
            <person name="Wimmer R."/>
            <person name="Le V.Q."/>
            <person name="McIlroy S.J."/>
            <person name="Petrovski S."/>
            <person name="Seviour R.J."/>
            <person name="Calteau A."/>
            <person name="Nielsen K.L."/>
            <person name="Nielsen P.H."/>
        </authorList>
    </citation>
    <scope>NUCLEOTIDE SEQUENCE [LARGE SCALE GENOMIC DNA]</scope>
    <source>
        <strain evidence="6 7">Lp2</strain>
    </source>
</reference>
<dbReference type="InterPro" id="IPR050426">
    <property type="entry name" value="Glycosyltransferase_28"/>
</dbReference>
<dbReference type="AlphaFoldDB" id="N0E635"/>
<name>N0E635_9MICO</name>
<feature type="domain" description="Erythromycin biosynthesis protein CIII-like N-terminal" evidence="5">
    <location>
        <begin position="35"/>
        <end position="145"/>
    </location>
</feature>
<keyword evidence="7" id="KW-1185">Reference proteome</keyword>
<dbReference type="InterPro" id="IPR002213">
    <property type="entry name" value="UDP_glucos_trans"/>
</dbReference>
<evidence type="ECO:0000256" key="3">
    <source>
        <dbReference type="ARBA" id="ARBA00022679"/>
    </source>
</evidence>
<sequence length="417" mass="43762">MARPTVDIVSRSLRVLAVTQPGVSHLFPMLPVLRALRRRGHEVVVASAPRFAAQIAAVGLRPASMGVDFTVGLEHTFVPALATARARRDASFEYTRIVLVEALASAAVTDLREIVDDWHPNVIVRDPAEFGSFAIAEALGIPHVTGRENRFLSTEAWAAELGDSLTRLARLTGADALEAGQLYRYLGLAPMLPSLVAATPELDNAREFGSHVGPTIRFVRPETYGRGASDGSNDSNGPRVLVTLGTVFHDQPELLRHVLAASESVPAHFTVITGPGIDPALFQPAPQDVLMTEFVPLGAVLPACAAVVTAGGLGTVLAALEHQLPMVLMPVNADQPTNAARCEGLGVGIAVPALRAGPATIAAAITWALTDARARARAVELSGEFQSLAGPDQAAQLVEAVAYTGVPVPDVAESAAR</sequence>
<keyword evidence="3 6" id="KW-0808">Transferase</keyword>
<dbReference type="Pfam" id="PF21036">
    <property type="entry name" value="EryCIII-like_N"/>
    <property type="match status" value="1"/>
</dbReference>
<dbReference type="PANTHER" id="PTHR48050">
    <property type="entry name" value="STEROL 3-BETA-GLUCOSYLTRANSFERASE"/>
    <property type="match status" value="1"/>
</dbReference>
<comment type="similarity">
    <text evidence="1">Belongs to the glycosyltransferase 28 family.</text>
</comment>
<dbReference type="Pfam" id="PF06722">
    <property type="entry name" value="EryCIII-like_C"/>
    <property type="match status" value="1"/>
</dbReference>
<keyword evidence="2 6" id="KW-0328">Glycosyltransferase</keyword>
<dbReference type="HOGENOM" id="CLU_000537_7_0_11"/>
<evidence type="ECO:0000313" key="7">
    <source>
        <dbReference type="Proteomes" id="UP000013167"/>
    </source>
</evidence>
<gene>
    <name evidence="6" type="ORF">BN10_740006</name>
</gene>
<accession>N0E635</accession>
<evidence type="ECO:0000256" key="2">
    <source>
        <dbReference type="ARBA" id="ARBA00022676"/>
    </source>
</evidence>
<dbReference type="GO" id="GO:0015020">
    <property type="term" value="F:glucuronosyltransferase activity"/>
    <property type="evidence" value="ECO:0007669"/>
    <property type="project" value="UniProtKB-EC"/>
</dbReference>
<dbReference type="EMBL" id="CAIZ01000146">
    <property type="protein sequence ID" value="CCH70994.1"/>
    <property type="molecule type" value="Genomic_DNA"/>
</dbReference>
<dbReference type="Gene3D" id="3.40.50.2000">
    <property type="entry name" value="Glycogen Phosphorylase B"/>
    <property type="match status" value="2"/>
</dbReference>
<protein>
    <submittedName>
        <fullName evidence="6">Putative Glucuronosyltransferase</fullName>
        <ecNumber evidence="6">2.4.1.17</ecNumber>
    </submittedName>
</protein>
<organism evidence="6 7">
    <name type="scientific">Phycicoccus elongatus Lp2</name>
    <dbReference type="NCBI Taxonomy" id="1193181"/>
    <lineage>
        <taxon>Bacteria</taxon>
        <taxon>Bacillati</taxon>
        <taxon>Actinomycetota</taxon>
        <taxon>Actinomycetes</taxon>
        <taxon>Micrococcales</taxon>
        <taxon>Intrasporangiaceae</taxon>
        <taxon>Phycicoccus</taxon>
    </lineage>
</organism>
<comment type="caution">
    <text evidence="6">The sequence shown here is derived from an EMBL/GenBank/DDBJ whole genome shotgun (WGS) entry which is preliminary data.</text>
</comment>
<evidence type="ECO:0000259" key="5">
    <source>
        <dbReference type="Pfam" id="PF21036"/>
    </source>
</evidence>
<dbReference type="SUPFAM" id="SSF53756">
    <property type="entry name" value="UDP-Glycosyltransferase/glycogen phosphorylase"/>
    <property type="match status" value="1"/>
</dbReference>
<evidence type="ECO:0000259" key="4">
    <source>
        <dbReference type="Pfam" id="PF06722"/>
    </source>
</evidence>
<dbReference type="Proteomes" id="UP000013167">
    <property type="component" value="Unassembled WGS sequence"/>
</dbReference>
<proteinExistence type="inferred from homology"/>
<dbReference type="GO" id="GO:0017000">
    <property type="term" value="P:antibiotic biosynthetic process"/>
    <property type="evidence" value="ECO:0007669"/>
    <property type="project" value="UniProtKB-ARBA"/>
</dbReference>
<dbReference type="OrthoDB" id="6620093at2"/>
<evidence type="ECO:0000256" key="1">
    <source>
        <dbReference type="ARBA" id="ARBA00006962"/>
    </source>
</evidence>
<dbReference type="CDD" id="cd03784">
    <property type="entry name" value="GT1_Gtf-like"/>
    <property type="match status" value="1"/>
</dbReference>
<dbReference type="InterPro" id="IPR048284">
    <property type="entry name" value="EryCIII-like_N"/>
</dbReference>
<dbReference type="EC" id="2.4.1.17" evidence="6"/>
<feature type="domain" description="Erythromycin biosynthesis protein CIII-like C-terminal" evidence="4">
    <location>
        <begin position="284"/>
        <end position="399"/>
    </location>
</feature>
<dbReference type="InterPro" id="IPR010610">
    <property type="entry name" value="EryCIII-like_C"/>
</dbReference>
<evidence type="ECO:0000313" key="6">
    <source>
        <dbReference type="EMBL" id="CCH70994.1"/>
    </source>
</evidence>
<dbReference type="eggNOG" id="COG1819">
    <property type="taxonomic scope" value="Bacteria"/>
</dbReference>
<dbReference type="PANTHER" id="PTHR48050:SF13">
    <property type="entry name" value="STEROL 3-BETA-GLUCOSYLTRANSFERASE UGT80A2"/>
    <property type="match status" value="1"/>
</dbReference>